<dbReference type="PROSITE" id="PS00262">
    <property type="entry name" value="INSULIN"/>
    <property type="match status" value="1"/>
</dbReference>
<dbReference type="GO" id="GO:0005576">
    <property type="term" value="C:extracellular region"/>
    <property type="evidence" value="ECO:0007669"/>
    <property type="project" value="InterPro"/>
</dbReference>
<evidence type="ECO:0000256" key="3">
    <source>
        <dbReference type="SAM" id="SignalP"/>
    </source>
</evidence>
<comment type="similarity">
    <text evidence="1">Belongs to the insulin family.</text>
</comment>
<dbReference type="Gene3D" id="1.10.100.10">
    <property type="entry name" value="Insulin-like"/>
    <property type="match status" value="1"/>
</dbReference>
<dbReference type="AlphaFoldDB" id="A0A914E1J1"/>
<organism evidence="5 6">
    <name type="scientific">Acrobeloides nanus</name>
    <dbReference type="NCBI Taxonomy" id="290746"/>
    <lineage>
        <taxon>Eukaryota</taxon>
        <taxon>Metazoa</taxon>
        <taxon>Ecdysozoa</taxon>
        <taxon>Nematoda</taxon>
        <taxon>Chromadorea</taxon>
        <taxon>Rhabditida</taxon>
        <taxon>Tylenchina</taxon>
        <taxon>Cephalobomorpha</taxon>
        <taxon>Cephaloboidea</taxon>
        <taxon>Cephalobidae</taxon>
        <taxon>Acrobeloides</taxon>
    </lineage>
</organism>
<feature type="signal peptide" evidence="3">
    <location>
        <begin position="1"/>
        <end position="23"/>
    </location>
</feature>
<accession>A0A914E1J1</accession>
<evidence type="ECO:0000256" key="2">
    <source>
        <dbReference type="ARBA" id="ARBA00022729"/>
    </source>
</evidence>
<dbReference type="SMART" id="SM00078">
    <property type="entry name" value="IlGF"/>
    <property type="match status" value="1"/>
</dbReference>
<keyword evidence="2 3" id="KW-0732">Signal</keyword>
<proteinExistence type="inferred from homology"/>
<dbReference type="Proteomes" id="UP000887540">
    <property type="component" value="Unplaced"/>
</dbReference>
<evidence type="ECO:0000256" key="1">
    <source>
        <dbReference type="ARBA" id="ARBA00009034"/>
    </source>
</evidence>
<sequence>MNKLLILIVLCLFMASIQEKTDSKRVRLCGRHLLRHITRTCEMLNWNDDDTEGDLLEVLLNTCCKVGCTKKELESICVSKPKQLF</sequence>
<feature type="chain" id="PRO_5037089059" evidence="3">
    <location>
        <begin position="24"/>
        <end position="85"/>
    </location>
</feature>
<keyword evidence="5" id="KW-1185">Reference proteome</keyword>
<dbReference type="SUPFAM" id="SSF56994">
    <property type="entry name" value="Insulin-like"/>
    <property type="match status" value="1"/>
</dbReference>
<evidence type="ECO:0000313" key="6">
    <source>
        <dbReference type="WBParaSite" id="ACRNAN_scaffold4979.g8731.t1"/>
    </source>
</evidence>
<dbReference type="InterPro" id="IPR036438">
    <property type="entry name" value="Insulin-like_sf"/>
</dbReference>
<dbReference type="InterPro" id="IPR022353">
    <property type="entry name" value="Insulin_CS"/>
</dbReference>
<reference evidence="6" key="1">
    <citation type="submission" date="2022-11" db="UniProtKB">
        <authorList>
            <consortium name="WormBaseParasite"/>
        </authorList>
    </citation>
    <scope>IDENTIFICATION</scope>
</reference>
<dbReference type="InterPro" id="IPR016179">
    <property type="entry name" value="Insulin-like"/>
</dbReference>
<evidence type="ECO:0000313" key="5">
    <source>
        <dbReference type="Proteomes" id="UP000887540"/>
    </source>
</evidence>
<protein>
    <submittedName>
        <fullName evidence="6">Insulin-like domain-containing protein</fullName>
    </submittedName>
</protein>
<feature type="domain" description="Insulin-like" evidence="4">
    <location>
        <begin position="26"/>
        <end position="77"/>
    </location>
</feature>
<name>A0A914E1J1_9BILA</name>
<dbReference type="WBParaSite" id="ACRNAN_scaffold4979.g8731.t1">
    <property type="protein sequence ID" value="ACRNAN_scaffold4979.g8731.t1"/>
    <property type="gene ID" value="ACRNAN_scaffold4979.g8731"/>
</dbReference>
<evidence type="ECO:0000259" key="4">
    <source>
        <dbReference type="SMART" id="SM00078"/>
    </source>
</evidence>
<dbReference type="GO" id="GO:0005179">
    <property type="term" value="F:hormone activity"/>
    <property type="evidence" value="ECO:0007669"/>
    <property type="project" value="InterPro"/>
</dbReference>